<protein>
    <recommendedName>
        <fullName evidence="3">TetR family transcriptional regulator</fullName>
    </recommendedName>
</protein>
<comment type="caution">
    <text evidence="1">The sequence shown here is derived from an EMBL/GenBank/DDBJ whole genome shotgun (WGS) entry which is preliminary data.</text>
</comment>
<dbReference type="EMBL" id="POUA01000066">
    <property type="protein sequence ID" value="PZG49791.1"/>
    <property type="molecule type" value="Genomic_DNA"/>
</dbReference>
<evidence type="ECO:0008006" key="3">
    <source>
        <dbReference type="Google" id="ProtNLM"/>
    </source>
</evidence>
<name>A0A2W2GME9_9ACTN</name>
<dbReference type="RefSeq" id="WP_111167145.1">
    <property type="nucleotide sequence ID" value="NZ_POUA01000066.1"/>
</dbReference>
<dbReference type="Proteomes" id="UP000248544">
    <property type="component" value="Unassembled WGS sequence"/>
</dbReference>
<organism evidence="1 2">
    <name type="scientific">Spongiactinospora gelatinilytica</name>
    <dbReference type="NCBI Taxonomy" id="2666298"/>
    <lineage>
        <taxon>Bacteria</taxon>
        <taxon>Bacillati</taxon>
        <taxon>Actinomycetota</taxon>
        <taxon>Actinomycetes</taxon>
        <taxon>Streptosporangiales</taxon>
        <taxon>Streptosporangiaceae</taxon>
        <taxon>Spongiactinospora</taxon>
    </lineage>
</organism>
<gene>
    <name evidence="1" type="ORF">C1I98_11440</name>
</gene>
<evidence type="ECO:0000313" key="2">
    <source>
        <dbReference type="Proteomes" id="UP000248544"/>
    </source>
</evidence>
<keyword evidence="2" id="KW-1185">Reference proteome</keyword>
<sequence length="74" mass="8409">MSEFADAIQRAVRNTKTRPPSIHYATFSEVFRTCTRDVILGKLSPDDLDFDRFADALRAALDGRRLESPCRPHS</sequence>
<reference evidence="1 2" key="1">
    <citation type="submission" date="2018-01" db="EMBL/GenBank/DDBJ databases">
        <title>Draft genome sequence of Sphaerisporangium sp. 7K107.</title>
        <authorList>
            <person name="Sahin N."/>
            <person name="Saygin H."/>
            <person name="Ay H."/>
        </authorList>
    </citation>
    <scope>NUCLEOTIDE SEQUENCE [LARGE SCALE GENOMIC DNA]</scope>
    <source>
        <strain evidence="1 2">7K107</strain>
    </source>
</reference>
<proteinExistence type="predicted"/>
<dbReference type="AlphaFoldDB" id="A0A2W2GME9"/>
<accession>A0A2W2GME9</accession>
<evidence type="ECO:0000313" key="1">
    <source>
        <dbReference type="EMBL" id="PZG49791.1"/>
    </source>
</evidence>